<accession>A0A7C6AAY7</accession>
<dbReference type="AlphaFoldDB" id="A0A7C6AAY7"/>
<dbReference type="EMBL" id="DTLI01000224">
    <property type="protein sequence ID" value="HHS53049.1"/>
    <property type="molecule type" value="Genomic_DNA"/>
</dbReference>
<feature type="domain" description="ERCC4" evidence="1">
    <location>
        <begin position="149"/>
        <end position="263"/>
    </location>
</feature>
<protein>
    <recommendedName>
        <fullName evidence="1">ERCC4 domain-containing protein</fullName>
    </recommendedName>
</protein>
<evidence type="ECO:0000259" key="1">
    <source>
        <dbReference type="Pfam" id="PF02732"/>
    </source>
</evidence>
<dbReference type="GO" id="GO:0006259">
    <property type="term" value="P:DNA metabolic process"/>
    <property type="evidence" value="ECO:0007669"/>
    <property type="project" value="UniProtKB-ARBA"/>
</dbReference>
<proteinExistence type="predicted"/>
<dbReference type="InterPro" id="IPR011335">
    <property type="entry name" value="Restrct_endonuc-II-like"/>
</dbReference>
<dbReference type="GO" id="GO:0003677">
    <property type="term" value="F:DNA binding"/>
    <property type="evidence" value="ECO:0007669"/>
    <property type="project" value="InterPro"/>
</dbReference>
<name>A0A7C6AAY7_UNCW3</name>
<sequence>MRWLIYQQENKRFPFLLLIEQEAGRFLSYAVSDKWPGPGKSIFCIAGQELTEDQLPKEQEPVDSCTIKKIARYGRKLVVILDRKVKKRSWFLTVEKKSKLGKVYQQTFWITQASAVAHRGGAYLSEAGKRRDLTIIRDKRERYGYNFPRYTMEKANLPSGDYALKLSSGEVIAVVERKTKDGFIHEIATFDVLKTRLLEMTESYKYCALLIEANYSDLVDPKKCKFYSAGFIAEIIAELFANFPKLQIVFCSNRKFAQEWIERYFQRIAKIEEPKLIN</sequence>
<dbReference type="InterPro" id="IPR006166">
    <property type="entry name" value="ERCC4_domain"/>
</dbReference>
<gene>
    <name evidence="2" type="ORF">ENW73_09415</name>
</gene>
<organism evidence="2">
    <name type="scientific">candidate division WOR-3 bacterium</name>
    <dbReference type="NCBI Taxonomy" id="2052148"/>
    <lineage>
        <taxon>Bacteria</taxon>
        <taxon>Bacteria division WOR-3</taxon>
    </lineage>
</organism>
<dbReference type="GO" id="GO:0004518">
    <property type="term" value="F:nuclease activity"/>
    <property type="evidence" value="ECO:0007669"/>
    <property type="project" value="InterPro"/>
</dbReference>
<dbReference type="Pfam" id="PF02732">
    <property type="entry name" value="ERCC4"/>
    <property type="match status" value="1"/>
</dbReference>
<dbReference type="SUPFAM" id="SSF52980">
    <property type="entry name" value="Restriction endonuclease-like"/>
    <property type="match status" value="1"/>
</dbReference>
<evidence type="ECO:0000313" key="2">
    <source>
        <dbReference type="EMBL" id="HHS53049.1"/>
    </source>
</evidence>
<dbReference type="Gene3D" id="3.40.50.10130">
    <property type="match status" value="1"/>
</dbReference>
<comment type="caution">
    <text evidence="2">The sequence shown here is derived from an EMBL/GenBank/DDBJ whole genome shotgun (WGS) entry which is preliminary data.</text>
</comment>
<reference evidence="2" key="1">
    <citation type="journal article" date="2020" name="mSystems">
        <title>Genome- and Community-Level Interaction Insights into Carbon Utilization and Element Cycling Functions of Hydrothermarchaeota in Hydrothermal Sediment.</title>
        <authorList>
            <person name="Zhou Z."/>
            <person name="Liu Y."/>
            <person name="Xu W."/>
            <person name="Pan J."/>
            <person name="Luo Z.H."/>
            <person name="Li M."/>
        </authorList>
    </citation>
    <scope>NUCLEOTIDE SEQUENCE [LARGE SCALE GENOMIC DNA]</scope>
    <source>
        <strain evidence="2">SpSt-876</strain>
    </source>
</reference>